<dbReference type="CDD" id="cd06558">
    <property type="entry name" value="crotonase-like"/>
    <property type="match status" value="1"/>
</dbReference>
<dbReference type="Proteomes" id="UP000287519">
    <property type="component" value="Unassembled WGS sequence"/>
</dbReference>
<dbReference type="PANTHER" id="PTHR11941:SF54">
    <property type="entry name" value="ENOYL-COA HYDRATASE, MITOCHONDRIAL"/>
    <property type="match status" value="1"/>
</dbReference>
<reference evidence="1 2" key="1">
    <citation type="submission" date="2018-11" db="EMBL/GenBank/DDBJ databases">
        <title>Microbial catabolism of amino acid.</title>
        <authorList>
            <person name="Hibi M."/>
            <person name="Ogawa J."/>
        </authorList>
    </citation>
    <scope>NUCLEOTIDE SEQUENCE [LARGE SCALE GENOMIC DNA]</scope>
    <source>
        <strain evidence="1 2">C31-06</strain>
    </source>
</reference>
<dbReference type="GO" id="GO:0006635">
    <property type="term" value="P:fatty acid beta-oxidation"/>
    <property type="evidence" value="ECO:0007669"/>
    <property type="project" value="TreeGrafter"/>
</dbReference>
<dbReference type="Pfam" id="PF00378">
    <property type="entry name" value="ECH_1"/>
    <property type="match status" value="1"/>
</dbReference>
<dbReference type="InterPro" id="IPR029045">
    <property type="entry name" value="ClpP/crotonase-like_dom_sf"/>
</dbReference>
<sequence>MCGHSTPASFLIPKKSEVIVPVSTEMHGNAVVVTLRWTDKRNALSAEDADVLTAAISVAGEEPEARALVLAGEGTFSAGGDLPYFAQLGRTLAPEEIHQTIYRRVQGIIRALRDCPVPTIAAVDGAAIGLGMDLALACDMRFVGPKGFLMQGWARAGLIAGTGGVALLHRIAPDLIWKLLAAQEKLTAERASELGLAEVGAPDAMSSALERVDALSYMSRTVLSKYAALGRCAAWPSDDNFDKAGEIQGGLLGSEDFRALTEKILGKS</sequence>
<name>A0A402CFU5_RHOWR</name>
<dbReference type="GO" id="GO:0003824">
    <property type="term" value="F:catalytic activity"/>
    <property type="evidence" value="ECO:0007669"/>
    <property type="project" value="UniProtKB-ARBA"/>
</dbReference>
<dbReference type="AlphaFoldDB" id="A0A402CFU5"/>
<dbReference type="InterPro" id="IPR001753">
    <property type="entry name" value="Enoyl-CoA_hydra/iso"/>
</dbReference>
<dbReference type="PANTHER" id="PTHR11941">
    <property type="entry name" value="ENOYL-COA HYDRATASE-RELATED"/>
    <property type="match status" value="1"/>
</dbReference>
<organism evidence="1 2">
    <name type="scientific">Rhodococcus wratislaviensis</name>
    <name type="common">Tsukamurella wratislaviensis</name>
    <dbReference type="NCBI Taxonomy" id="44752"/>
    <lineage>
        <taxon>Bacteria</taxon>
        <taxon>Bacillati</taxon>
        <taxon>Actinomycetota</taxon>
        <taxon>Actinomycetes</taxon>
        <taxon>Mycobacteriales</taxon>
        <taxon>Nocardiaceae</taxon>
        <taxon>Rhodococcus</taxon>
    </lineage>
</organism>
<dbReference type="Gene3D" id="3.90.226.10">
    <property type="entry name" value="2-enoyl-CoA Hydratase, Chain A, domain 1"/>
    <property type="match status" value="1"/>
</dbReference>
<comment type="caution">
    <text evidence="1">The sequence shown here is derived from an EMBL/GenBank/DDBJ whole genome shotgun (WGS) entry which is preliminary data.</text>
</comment>
<dbReference type="SUPFAM" id="SSF52096">
    <property type="entry name" value="ClpP/crotonase"/>
    <property type="match status" value="1"/>
</dbReference>
<proteinExistence type="predicted"/>
<protein>
    <submittedName>
        <fullName evidence="1">Enoyl-CoA hydratase</fullName>
    </submittedName>
</protein>
<keyword evidence="2" id="KW-1185">Reference proteome</keyword>
<evidence type="ECO:0000313" key="1">
    <source>
        <dbReference type="EMBL" id="GCE42516.1"/>
    </source>
</evidence>
<dbReference type="EMBL" id="BHYM01000060">
    <property type="protein sequence ID" value="GCE42516.1"/>
    <property type="molecule type" value="Genomic_DNA"/>
</dbReference>
<gene>
    <name evidence="1" type="ORF">Rhow_006645</name>
</gene>
<evidence type="ECO:0000313" key="2">
    <source>
        <dbReference type="Proteomes" id="UP000287519"/>
    </source>
</evidence>
<accession>A0A402CFU5</accession>